<proteinExistence type="predicted"/>
<dbReference type="NCBIfam" id="NF047446">
    <property type="entry name" value="barrel_OmpL47"/>
    <property type="match status" value="1"/>
</dbReference>
<organism evidence="1 2">
    <name type="scientific">Paenibacillus hemerocallicola</name>
    <dbReference type="NCBI Taxonomy" id="1172614"/>
    <lineage>
        <taxon>Bacteria</taxon>
        <taxon>Bacillati</taxon>
        <taxon>Bacillota</taxon>
        <taxon>Bacilli</taxon>
        <taxon>Bacillales</taxon>
        <taxon>Paenibacillaceae</taxon>
        <taxon>Paenibacillus</taxon>
    </lineage>
</organism>
<reference evidence="1 2" key="1">
    <citation type="submission" date="2019-05" db="EMBL/GenBank/DDBJ databases">
        <title>We sequenced the genome of Paenibacillus hemerocallicola KCTC 33185 for further insight into its adaptation and study the phylogeny of Paenibacillus.</title>
        <authorList>
            <person name="Narsing Rao M.P."/>
        </authorList>
    </citation>
    <scope>NUCLEOTIDE SEQUENCE [LARGE SCALE GENOMIC DNA]</scope>
    <source>
        <strain evidence="1 2">KCTC 33185</strain>
    </source>
</reference>
<dbReference type="OrthoDB" id="9776971at2"/>
<dbReference type="EMBL" id="VDCQ01000036">
    <property type="protein sequence ID" value="TNJ63892.1"/>
    <property type="molecule type" value="Genomic_DNA"/>
</dbReference>
<dbReference type="AlphaFoldDB" id="A0A5C4T477"/>
<comment type="caution">
    <text evidence="1">The sequence shown here is derived from an EMBL/GenBank/DDBJ whole genome shotgun (WGS) entry which is preliminary data.</text>
</comment>
<dbReference type="InterPro" id="IPR058094">
    <property type="entry name" value="Ig-like_OmpL47-like"/>
</dbReference>
<gene>
    <name evidence="1" type="ORF">FE784_22960</name>
</gene>
<name>A0A5C4T477_9BACL</name>
<sequence>MYTVPLSVRLVATDEFSAVIGTVYRLGGVAEWQPYNGPIGFGNDGIYEVRYRSEDSAGNTETAKSAALRFDRTTPAISANVTSSVYADSGQIDLQITFGDAGSGTDHSRTVVTLDGQPIAKDASLQLHTLPLGQHTIAVTAEDFAVNAAGATFPVRTETSVQSVGALIDLFAANGSIDNGGIANSLRRQLANGSLQALLHHLQAQRGKHVSNVAADVLIRDVGALLQ</sequence>
<accession>A0A5C4T477</accession>
<evidence type="ECO:0008006" key="3">
    <source>
        <dbReference type="Google" id="ProtNLM"/>
    </source>
</evidence>
<evidence type="ECO:0000313" key="2">
    <source>
        <dbReference type="Proteomes" id="UP000307943"/>
    </source>
</evidence>
<keyword evidence="2" id="KW-1185">Reference proteome</keyword>
<evidence type="ECO:0000313" key="1">
    <source>
        <dbReference type="EMBL" id="TNJ63892.1"/>
    </source>
</evidence>
<dbReference type="RefSeq" id="WP_139604584.1">
    <property type="nucleotide sequence ID" value="NZ_VDCQ01000036.1"/>
</dbReference>
<dbReference type="Proteomes" id="UP000307943">
    <property type="component" value="Unassembled WGS sequence"/>
</dbReference>
<protein>
    <recommendedName>
        <fullName evidence="3">Bacterial Ig-like domain-containing protein</fullName>
    </recommendedName>
</protein>